<accession>A0ABU5FAK7</accession>
<protein>
    <recommendedName>
        <fullName evidence="3">GNAT family N-acetyltransferase</fullName>
    </recommendedName>
</protein>
<reference evidence="2" key="1">
    <citation type="journal article" date="2023" name="Mar. Drugs">
        <title>Gemmata algarum, a Novel Planctomycete Isolated from an Algal Mat, Displays Antimicrobial Activity.</title>
        <authorList>
            <person name="Kumar G."/>
            <person name="Kallscheuer N."/>
            <person name="Kashif M."/>
            <person name="Ahamad S."/>
            <person name="Jagadeeshwari U."/>
            <person name="Pannikurungottu S."/>
            <person name="Haufschild T."/>
            <person name="Kabuu M."/>
            <person name="Sasikala C."/>
            <person name="Jogler C."/>
            <person name="Ramana C."/>
        </authorList>
    </citation>
    <scope>NUCLEOTIDE SEQUENCE [LARGE SCALE GENOMIC DNA]</scope>
    <source>
        <strain evidence="2">JC673</strain>
    </source>
</reference>
<sequence length="166" mass="18522">MADPSRKWLEQVWAAGAAGKRPDWADLEWYAVDDFGRVGTLTTAGPGPVPRAVFRDLDSHLMLSALLADLPRRSKPKPELFLYPGRVVMSWRRAAERGLYAYDYVYGGKEADGYRLVARPAVPLSLDVLPEWAREYLAGFRLRGESFPESAGRVLEVSRVRGGLVS</sequence>
<gene>
    <name evidence="1" type="ORF">R5W23_005361</name>
</gene>
<organism evidence="1 2">
    <name type="scientific">Gemmata algarum</name>
    <dbReference type="NCBI Taxonomy" id="2975278"/>
    <lineage>
        <taxon>Bacteria</taxon>
        <taxon>Pseudomonadati</taxon>
        <taxon>Planctomycetota</taxon>
        <taxon>Planctomycetia</taxon>
        <taxon>Gemmatales</taxon>
        <taxon>Gemmataceae</taxon>
        <taxon>Gemmata</taxon>
    </lineage>
</organism>
<name>A0ABU5FAK7_9BACT</name>
<dbReference type="RefSeq" id="WP_320689890.1">
    <property type="nucleotide sequence ID" value="NZ_JAXBLV010000248.1"/>
</dbReference>
<keyword evidence="2" id="KW-1185">Reference proteome</keyword>
<dbReference type="Proteomes" id="UP001272242">
    <property type="component" value="Unassembled WGS sequence"/>
</dbReference>
<proteinExistence type="predicted"/>
<evidence type="ECO:0008006" key="3">
    <source>
        <dbReference type="Google" id="ProtNLM"/>
    </source>
</evidence>
<comment type="caution">
    <text evidence="1">The sequence shown here is derived from an EMBL/GenBank/DDBJ whole genome shotgun (WGS) entry which is preliminary data.</text>
</comment>
<evidence type="ECO:0000313" key="2">
    <source>
        <dbReference type="Proteomes" id="UP001272242"/>
    </source>
</evidence>
<evidence type="ECO:0000313" key="1">
    <source>
        <dbReference type="EMBL" id="MDY3563745.1"/>
    </source>
</evidence>
<dbReference type="EMBL" id="JAXBLV010000248">
    <property type="protein sequence ID" value="MDY3563745.1"/>
    <property type="molecule type" value="Genomic_DNA"/>
</dbReference>